<sequence length="320" mass="37417">MRGSISRKTRAKRQCLSEEVKKESTESDSDDETYMTGPMVESSRIKKLKKFDFITEDGKRIYLTKEQINQQKKIEEEAKATAAKQEGELQYDRYCDLMRNIRAASRITNCDVLTKKGPITLKVYRDDGTSKVIPNFKASDLHLSEWREVVKACPNRKGKGWKTIYSQIGTRMDYLHSTEAKLEINLDIPLSQQDPLDKLNDLANKKRKHVDEIHDYFKANKRLKSSVQYEDHLPGTMLNEPVLGMIMFNSYHRQDFITIEDLKGFPNTMLYTVQEIFFRHHQGHRLDDHARTFSSLLLAKVDKRNLNPLKQMRTIEQLRQ</sequence>
<name>A0ABQ4WF10_9ASTR</name>
<proteinExistence type="predicted"/>
<feature type="region of interest" description="Disordered" evidence="1">
    <location>
        <begin position="1"/>
        <end position="37"/>
    </location>
</feature>
<accession>A0ABQ4WF10</accession>
<reference evidence="2" key="1">
    <citation type="journal article" date="2022" name="Int. J. Mol. Sci.">
        <title>Draft Genome of Tanacetum Coccineum: Genomic Comparison of Closely Related Tanacetum-Family Plants.</title>
        <authorList>
            <person name="Yamashiro T."/>
            <person name="Shiraishi A."/>
            <person name="Nakayama K."/>
            <person name="Satake H."/>
        </authorList>
    </citation>
    <scope>NUCLEOTIDE SEQUENCE</scope>
</reference>
<gene>
    <name evidence="2" type="ORF">Tco_0624823</name>
</gene>
<evidence type="ECO:0000313" key="2">
    <source>
        <dbReference type="EMBL" id="GJS51461.1"/>
    </source>
</evidence>
<reference evidence="2" key="2">
    <citation type="submission" date="2022-01" db="EMBL/GenBank/DDBJ databases">
        <authorList>
            <person name="Yamashiro T."/>
            <person name="Shiraishi A."/>
            <person name="Satake H."/>
            <person name="Nakayama K."/>
        </authorList>
    </citation>
    <scope>NUCLEOTIDE SEQUENCE</scope>
</reference>
<feature type="compositionally biased region" description="Basic residues" evidence="1">
    <location>
        <begin position="1"/>
        <end position="13"/>
    </location>
</feature>
<comment type="caution">
    <text evidence="2">The sequence shown here is derived from an EMBL/GenBank/DDBJ whole genome shotgun (WGS) entry which is preliminary data.</text>
</comment>
<evidence type="ECO:0000256" key="1">
    <source>
        <dbReference type="SAM" id="MobiDB-lite"/>
    </source>
</evidence>
<dbReference type="Proteomes" id="UP001151760">
    <property type="component" value="Unassembled WGS sequence"/>
</dbReference>
<keyword evidence="3" id="KW-1185">Reference proteome</keyword>
<evidence type="ECO:0000313" key="3">
    <source>
        <dbReference type="Proteomes" id="UP001151760"/>
    </source>
</evidence>
<protein>
    <submittedName>
        <fullName evidence="2">Uncharacterized protein</fullName>
    </submittedName>
</protein>
<dbReference type="EMBL" id="BQNB010008587">
    <property type="protein sequence ID" value="GJS51461.1"/>
    <property type="molecule type" value="Genomic_DNA"/>
</dbReference>
<feature type="compositionally biased region" description="Basic and acidic residues" evidence="1">
    <location>
        <begin position="15"/>
        <end position="25"/>
    </location>
</feature>
<organism evidence="2 3">
    <name type="scientific">Tanacetum coccineum</name>
    <dbReference type="NCBI Taxonomy" id="301880"/>
    <lineage>
        <taxon>Eukaryota</taxon>
        <taxon>Viridiplantae</taxon>
        <taxon>Streptophyta</taxon>
        <taxon>Embryophyta</taxon>
        <taxon>Tracheophyta</taxon>
        <taxon>Spermatophyta</taxon>
        <taxon>Magnoliopsida</taxon>
        <taxon>eudicotyledons</taxon>
        <taxon>Gunneridae</taxon>
        <taxon>Pentapetalae</taxon>
        <taxon>asterids</taxon>
        <taxon>campanulids</taxon>
        <taxon>Asterales</taxon>
        <taxon>Asteraceae</taxon>
        <taxon>Asteroideae</taxon>
        <taxon>Anthemideae</taxon>
        <taxon>Anthemidinae</taxon>
        <taxon>Tanacetum</taxon>
    </lineage>
</organism>